<keyword evidence="2" id="KW-1185">Reference proteome</keyword>
<gene>
    <name evidence="1" type="ORF">DSO57_1033974</name>
</gene>
<organism evidence="1 2">
    <name type="scientific">Entomophthora muscae</name>
    <dbReference type="NCBI Taxonomy" id="34485"/>
    <lineage>
        <taxon>Eukaryota</taxon>
        <taxon>Fungi</taxon>
        <taxon>Fungi incertae sedis</taxon>
        <taxon>Zoopagomycota</taxon>
        <taxon>Entomophthoromycotina</taxon>
        <taxon>Entomophthoromycetes</taxon>
        <taxon>Entomophthorales</taxon>
        <taxon>Entomophthoraceae</taxon>
        <taxon>Entomophthora</taxon>
    </lineage>
</organism>
<dbReference type="Proteomes" id="UP001165960">
    <property type="component" value="Unassembled WGS sequence"/>
</dbReference>
<name>A0ACC2RQU2_9FUNG</name>
<comment type="caution">
    <text evidence="1">The sequence shown here is derived from an EMBL/GenBank/DDBJ whole genome shotgun (WGS) entry which is preliminary data.</text>
</comment>
<evidence type="ECO:0000313" key="1">
    <source>
        <dbReference type="EMBL" id="KAJ9052456.1"/>
    </source>
</evidence>
<sequence>MGLVEINQPPLQKRIPIANQARCRSNKEAMLSGVIAVHFPQGRGPPTPALINLDKNFIFFKKDGAIAISLYMEGQKDIPSTVFRLTDFPTFQPNADKTISNPEKTYIRLLANFDTQQE</sequence>
<reference evidence="1" key="1">
    <citation type="submission" date="2022-04" db="EMBL/GenBank/DDBJ databases">
        <title>Genome of the entomopathogenic fungus Entomophthora muscae.</title>
        <authorList>
            <person name="Elya C."/>
            <person name="Lovett B.R."/>
            <person name="Lee E."/>
            <person name="Macias A.M."/>
            <person name="Hajek A.E."/>
            <person name="De Bivort B.L."/>
            <person name="Kasson M.T."/>
            <person name="De Fine Licht H.H."/>
            <person name="Stajich J.E."/>
        </authorList>
    </citation>
    <scope>NUCLEOTIDE SEQUENCE</scope>
    <source>
        <strain evidence="1">Berkeley</strain>
    </source>
</reference>
<dbReference type="EMBL" id="QTSX02006665">
    <property type="protein sequence ID" value="KAJ9052456.1"/>
    <property type="molecule type" value="Genomic_DNA"/>
</dbReference>
<evidence type="ECO:0000313" key="2">
    <source>
        <dbReference type="Proteomes" id="UP001165960"/>
    </source>
</evidence>
<proteinExistence type="predicted"/>
<accession>A0ACC2RQU2</accession>
<protein>
    <submittedName>
        <fullName evidence="1">Uncharacterized protein</fullName>
    </submittedName>
</protein>